<protein>
    <recommendedName>
        <fullName evidence="3">Phage tail assembly protein</fullName>
    </recommendedName>
</protein>
<sequence>MLQTEFPFTLPCGYVDARGNLHRQGTMRLATALDEIEPLQDARVRANEAYLTILVLSRVVTRLGDLHPVDVRVIEGLFSADLAYLQRLYVQINEVGTTLFETQCPRCGLRFSLDLTEGGDINDASAGL</sequence>
<evidence type="ECO:0000313" key="1">
    <source>
        <dbReference type="EMBL" id="RAQ97517.1"/>
    </source>
</evidence>
<reference evidence="1 2" key="1">
    <citation type="submission" date="2016-08" db="EMBL/GenBank/DDBJ databases">
        <title>Analysis of Carbohydrate Active Enzymes in Thermogemmatispora T81 Reveals Carbohydrate Degradation Ability.</title>
        <authorList>
            <person name="Tomazini A."/>
            <person name="Lal S."/>
            <person name="Stott M."/>
            <person name="Henrissat B."/>
            <person name="Polikarpov I."/>
            <person name="Sparling R."/>
            <person name="Levin D.B."/>
        </authorList>
    </citation>
    <scope>NUCLEOTIDE SEQUENCE [LARGE SCALE GENOMIC DNA]</scope>
    <source>
        <strain evidence="1 2">T81</strain>
    </source>
</reference>
<evidence type="ECO:0000313" key="2">
    <source>
        <dbReference type="Proteomes" id="UP000248706"/>
    </source>
</evidence>
<dbReference type="EMBL" id="MCIF01000002">
    <property type="protein sequence ID" value="RAQ97517.1"/>
    <property type="molecule type" value="Genomic_DNA"/>
</dbReference>
<dbReference type="Proteomes" id="UP000248706">
    <property type="component" value="Unassembled WGS sequence"/>
</dbReference>
<proteinExistence type="predicted"/>
<keyword evidence="2" id="KW-1185">Reference proteome</keyword>
<dbReference type="AlphaFoldDB" id="A0A328VJ67"/>
<dbReference type="OrthoDB" id="9802230at2"/>
<accession>A0A328VJ67</accession>
<gene>
    <name evidence="1" type="ORF">A4R35_18415</name>
</gene>
<organism evidence="1 2">
    <name type="scientific">Thermogemmatispora tikiterensis</name>
    <dbReference type="NCBI Taxonomy" id="1825093"/>
    <lineage>
        <taxon>Bacteria</taxon>
        <taxon>Bacillati</taxon>
        <taxon>Chloroflexota</taxon>
        <taxon>Ktedonobacteria</taxon>
        <taxon>Thermogemmatisporales</taxon>
        <taxon>Thermogemmatisporaceae</taxon>
        <taxon>Thermogemmatispora</taxon>
    </lineage>
</organism>
<evidence type="ECO:0008006" key="3">
    <source>
        <dbReference type="Google" id="ProtNLM"/>
    </source>
</evidence>
<name>A0A328VJ67_9CHLR</name>
<comment type="caution">
    <text evidence="1">The sequence shown here is derived from an EMBL/GenBank/DDBJ whole genome shotgun (WGS) entry which is preliminary data.</text>
</comment>
<dbReference type="RefSeq" id="WP_112431952.1">
    <property type="nucleotide sequence ID" value="NZ_MCIF01000002.1"/>
</dbReference>